<evidence type="ECO:0000313" key="2">
    <source>
        <dbReference type="Proteomes" id="UP001174691"/>
    </source>
</evidence>
<evidence type="ECO:0000313" key="1">
    <source>
        <dbReference type="EMBL" id="KAJ9143928.1"/>
    </source>
</evidence>
<sequence>MKHVLAIPTNWILNLRAHKGGTCSLLGWQHNYLGVDHACLYASGGYTAVTGGGYSFNSSPSPKKNKKRGHLAPPKQCAAASVSRCEAYQRPNEVGFGDGVRYDLFRLDEAAGDELMDIIATVGSSAEVPASFDGAKITE</sequence>
<keyword evidence="2" id="KW-1185">Reference proteome</keyword>
<proteinExistence type="predicted"/>
<name>A0AA38RRA8_9PEZI</name>
<reference evidence="1" key="1">
    <citation type="submission" date="2022-07" db="EMBL/GenBank/DDBJ databases">
        <title>Fungi with potential for degradation of polypropylene.</title>
        <authorList>
            <person name="Gostincar C."/>
        </authorList>
    </citation>
    <scope>NUCLEOTIDE SEQUENCE</scope>
    <source>
        <strain evidence="1">EXF-13287</strain>
    </source>
</reference>
<comment type="caution">
    <text evidence="1">The sequence shown here is derived from an EMBL/GenBank/DDBJ whole genome shotgun (WGS) entry which is preliminary data.</text>
</comment>
<dbReference type="AlphaFoldDB" id="A0AA38RRA8"/>
<dbReference type="EMBL" id="JANBVN010000106">
    <property type="protein sequence ID" value="KAJ9143928.1"/>
    <property type="molecule type" value="Genomic_DNA"/>
</dbReference>
<accession>A0AA38RRA8</accession>
<organism evidence="1 2">
    <name type="scientific">Coniochaeta hoffmannii</name>
    <dbReference type="NCBI Taxonomy" id="91930"/>
    <lineage>
        <taxon>Eukaryota</taxon>
        <taxon>Fungi</taxon>
        <taxon>Dikarya</taxon>
        <taxon>Ascomycota</taxon>
        <taxon>Pezizomycotina</taxon>
        <taxon>Sordariomycetes</taxon>
        <taxon>Sordariomycetidae</taxon>
        <taxon>Coniochaetales</taxon>
        <taxon>Coniochaetaceae</taxon>
        <taxon>Coniochaeta</taxon>
    </lineage>
</organism>
<gene>
    <name evidence="1" type="ORF">NKR19_g6668</name>
</gene>
<protein>
    <submittedName>
        <fullName evidence="1">Uncharacterized protein</fullName>
    </submittedName>
</protein>
<dbReference type="Proteomes" id="UP001174691">
    <property type="component" value="Unassembled WGS sequence"/>
</dbReference>